<name>A0A1H7HY05_9RHOB</name>
<keyword evidence="2" id="KW-1185">Reference proteome</keyword>
<dbReference type="CDD" id="cd00565">
    <property type="entry name" value="Ubl_ThiS"/>
    <property type="match status" value="1"/>
</dbReference>
<protein>
    <submittedName>
        <fullName evidence="1">Sulfur carrier protein</fullName>
    </submittedName>
</protein>
<gene>
    <name evidence="1" type="ORF">SAMN04488526_0864</name>
</gene>
<dbReference type="OrthoDB" id="197113at2"/>
<dbReference type="RefSeq" id="WP_092760053.1">
    <property type="nucleotide sequence ID" value="NZ_CAXBJT010000004.1"/>
</dbReference>
<dbReference type="STRING" id="188906.SAMN04488526_0864"/>
<dbReference type="SUPFAM" id="SSF54285">
    <property type="entry name" value="MoaD/ThiS"/>
    <property type="match status" value="1"/>
</dbReference>
<proteinExistence type="predicted"/>
<dbReference type="InterPro" id="IPR010035">
    <property type="entry name" value="Thi_S"/>
</dbReference>
<accession>A0A1H7HY05</accession>
<dbReference type="InterPro" id="IPR003749">
    <property type="entry name" value="ThiS/MoaD-like"/>
</dbReference>
<dbReference type="Pfam" id="PF02597">
    <property type="entry name" value="ThiS"/>
    <property type="match status" value="1"/>
</dbReference>
<organism evidence="1 2">
    <name type="scientific">Jannaschia helgolandensis</name>
    <dbReference type="NCBI Taxonomy" id="188906"/>
    <lineage>
        <taxon>Bacteria</taxon>
        <taxon>Pseudomonadati</taxon>
        <taxon>Pseudomonadota</taxon>
        <taxon>Alphaproteobacteria</taxon>
        <taxon>Rhodobacterales</taxon>
        <taxon>Roseobacteraceae</taxon>
        <taxon>Jannaschia</taxon>
    </lineage>
</organism>
<evidence type="ECO:0000313" key="2">
    <source>
        <dbReference type="Proteomes" id="UP000199283"/>
    </source>
</evidence>
<dbReference type="InterPro" id="IPR012675">
    <property type="entry name" value="Beta-grasp_dom_sf"/>
</dbReference>
<dbReference type="AlphaFoldDB" id="A0A1H7HY05"/>
<reference evidence="1 2" key="1">
    <citation type="submission" date="2016-10" db="EMBL/GenBank/DDBJ databases">
        <authorList>
            <person name="de Groot N.N."/>
        </authorList>
    </citation>
    <scope>NUCLEOTIDE SEQUENCE [LARGE SCALE GENOMIC DNA]</scope>
    <source>
        <strain evidence="1 2">DSM 14858</strain>
    </source>
</reference>
<dbReference type="Gene3D" id="3.10.20.30">
    <property type="match status" value="1"/>
</dbReference>
<dbReference type="Proteomes" id="UP000199283">
    <property type="component" value="Unassembled WGS sequence"/>
</dbReference>
<evidence type="ECO:0000313" key="1">
    <source>
        <dbReference type="EMBL" id="SEK55233.1"/>
    </source>
</evidence>
<dbReference type="PANTHER" id="PTHR34472:SF1">
    <property type="entry name" value="SULFUR CARRIER PROTEIN THIS"/>
    <property type="match status" value="1"/>
</dbReference>
<sequence>MKITINGTSTDVQADTLAMVLEELGYGAAKVATAVNESFVPMALRGQTALAPGDRIEIVTPRQGG</sequence>
<dbReference type="InterPro" id="IPR016155">
    <property type="entry name" value="Mopterin_synth/thiamin_S_b"/>
</dbReference>
<dbReference type="NCBIfam" id="TIGR01683">
    <property type="entry name" value="thiS"/>
    <property type="match status" value="1"/>
</dbReference>
<dbReference type="PANTHER" id="PTHR34472">
    <property type="entry name" value="SULFUR CARRIER PROTEIN THIS"/>
    <property type="match status" value="1"/>
</dbReference>
<dbReference type="EMBL" id="FNZQ01000001">
    <property type="protein sequence ID" value="SEK55233.1"/>
    <property type="molecule type" value="Genomic_DNA"/>
</dbReference>